<gene>
    <name evidence="1" type="ORF">ABMA27_016051</name>
</gene>
<protein>
    <submittedName>
        <fullName evidence="1">Uncharacterized protein</fullName>
    </submittedName>
</protein>
<dbReference type="EMBL" id="JBEUOH010000008">
    <property type="protein sequence ID" value="KAL0884004.1"/>
    <property type="molecule type" value="Genomic_DNA"/>
</dbReference>
<comment type="caution">
    <text evidence="1">The sequence shown here is derived from an EMBL/GenBank/DDBJ whole genome shotgun (WGS) entry which is preliminary data.</text>
</comment>
<sequence length="191" mass="21534">MDTSPERESPLSGTLPPMICANLREKILPEEIPTSEIVIKSRKGKSKADILQQVEPVREPVPLHPLSITCSPDKLLFEIKEEVVVQRLWVWNCCIRTIYVHCCEIWGEKAYLGARWRCYPQTRFHLAPGLMAEVFIKASPKEVSPIPCACAQVKLAAAHKRDHVTGFFAVPVYVKFLNHIPYSGEGRGEGE</sequence>
<keyword evidence="2" id="KW-1185">Reference proteome</keyword>
<proteinExistence type="predicted"/>
<evidence type="ECO:0000313" key="2">
    <source>
        <dbReference type="Proteomes" id="UP001549920"/>
    </source>
</evidence>
<dbReference type="Proteomes" id="UP001549920">
    <property type="component" value="Unassembled WGS sequence"/>
</dbReference>
<evidence type="ECO:0000313" key="1">
    <source>
        <dbReference type="EMBL" id="KAL0884004.1"/>
    </source>
</evidence>
<name>A0ABR3I5B5_LOXSC</name>
<reference evidence="1 2" key="1">
    <citation type="submission" date="2024-06" db="EMBL/GenBank/DDBJ databases">
        <title>A chromosome-level genome assembly of beet webworm, Loxostege sticticalis.</title>
        <authorList>
            <person name="Zhang Y."/>
        </authorList>
    </citation>
    <scope>NUCLEOTIDE SEQUENCE [LARGE SCALE GENOMIC DNA]</scope>
    <source>
        <strain evidence="1">AQ026</strain>
        <tissue evidence="1">Whole body</tissue>
    </source>
</reference>
<accession>A0ABR3I5B5</accession>
<organism evidence="1 2">
    <name type="scientific">Loxostege sticticalis</name>
    <name type="common">Beet webworm moth</name>
    <dbReference type="NCBI Taxonomy" id="481309"/>
    <lineage>
        <taxon>Eukaryota</taxon>
        <taxon>Metazoa</taxon>
        <taxon>Ecdysozoa</taxon>
        <taxon>Arthropoda</taxon>
        <taxon>Hexapoda</taxon>
        <taxon>Insecta</taxon>
        <taxon>Pterygota</taxon>
        <taxon>Neoptera</taxon>
        <taxon>Endopterygota</taxon>
        <taxon>Lepidoptera</taxon>
        <taxon>Glossata</taxon>
        <taxon>Ditrysia</taxon>
        <taxon>Pyraloidea</taxon>
        <taxon>Crambidae</taxon>
        <taxon>Pyraustinae</taxon>
        <taxon>Loxostege</taxon>
    </lineage>
</organism>